<dbReference type="PANTHER" id="PTHR42929">
    <property type="entry name" value="INNER MEMBRANE ABC TRANSPORTER PERMEASE PROTEIN YDCU-RELATED-RELATED"/>
    <property type="match status" value="1"/>
</dbReference>
<comment type="caution">
    <text evidence="10">The sequence shown here is derived from an EMBL/GenBank/DDBJ whole genome shotgun (WGS) entry which is preliminary data.</text>
</comment>
<keyword evidence="4" id="KW-1003">Cell membrane</keyword>
<feature type="transmembrane region" description="Helical" evidence="8">
    <location>
        <begin position="103"/>
        <end position="125"/>
    </location>
</feature>
<dbReference type="RefSeq" id="WP_378045356.1">
    <property type="nucleotide sequence ID" value="NZ_JBHMDN010000007.1"/>
</dbReference>
<dbReference type="PROSITE" id="PS50928">
    <property type="entry name" value="ABC_TM1"/>
    <property type="match status" value="1"/>
</dbReference>
<evidence type="ECO:0000256" key="2">
    <source>
        <dbReference type="ARBA" id="ARBA00007069"/>
    </source>
</evidence>
<keyword evidence="11" id="KW-1185">Reference proteome</keyword>
<keyword evidence="3 8" id="KW-0813">Transport</keyword>
<evidence type="ECO:0000256" key="7">
    <source>
        <dbReference type="ARBA" id="ARBA00023136"/>
    </source>
</evidence>
<evidence type="ECO:0000313" key="11">
    <source>
        <dbReference type="Proteomes" id="UP001596378"/>
    </source>
</evidence>
<feature type="domain" description="ABC transmembrane type-1" evidence="9">
    <location>
        <begin position="66"/>
        <end position="270"/>
    </location>
</feature>
<evidence type="ECO:0000256" key="1">
    <source>
        <dbReference type="ARBA" id="ARBA00004651"/>
    </source>
</evidence>
<dbReference type="EMBL" id="JBHTAI010000004">
    <property type="protein sequence ID" value="MFC7148355.1"/>
    <property type="molecule type" value="Genomic_DNA"/>
</dbReference>
<reference evidence="11" key="1">
    <citation type="journal article" date="2019" name="Int. J. Syst. Evol. Microbiol.">
        <title>The Global Catalogue of Microorganisms (GCM) 10K type strain sequencing project: providing services to taxonomists for standard genome sequencing and annotation.</title>
        <authorList>
            <consortium name="The Broad Institute Genomics Platform"/>
            <consortium name="The Broad Institute Genome Sequencing Center for Infectious Disease"/>
            <person name="Wu L."/>
            <person name="Ma J."/>
        </authorList>
    </citation>
    <scope>NUCLEOTIDE SEQUENCE [LARGE SCALE GENOMIC DNA]</scope>
    <source>
        <strain evidence="11">KCTC 12907</strain>
    </source>
</reference>
<dbReference type="SUPFAM" id="SSF161098">
    <property type="entry name" value="MetI-like"/>
    <property type="match status" value="1"/>
</dbReference>
<evidence type="ECO:0000256" key="3">
    <source>
        <dbReference type="ARBA" id="ARBA00022448"/>
    </source>
</evidence>
<keyword evidence="7 8" id="KW-0472">Membrane</keyword>
<evidence type="ECO:0000256" key="4">
    <source>
        <dbReference type="ARBA" id="ARBA00022475"/>
    </source>
</evidence>
<comment type="subcellular location">
    <subcellularLocation>
        <location evidence="1 8">Cell membrane</location>
        <topology evidence="1 8">Multi-pass membrane protein</topology>
    </subcellularLocation>
</comment>
<keyword evidence="6 8" id="KW-1133">Transmembrane helix</keyword>
<feature type="transmembrane region" description="Helical" evidence="8">
    <location>
        <begin position="66"/>
        <end position="91"/>
    </location>
</feature>
<evidence type="ECO:0000256" key="5">
    <source>
        <dbReference type="ARBA" id="ARBA00022692"/>
    </source>
</evidence>
<proteinExistence type="inferred from homology"/>
<sequence length="284" mass="31636">MASRNHLQQRVLAYLFIAPALLITLGVVAYPILNVVVRSFRIEGEDAYGFDHYIYLFTNSIALNNLYYTLYIVVITVVLSLAAAYGLALFMRFSNSAVSRTIGALYLIPRFIPGLVAVNAMITVIRDSGLLNRIALAFGYDFKPGLMFNEKGIILMNLWFNIPFATMLILSALSNIPDSVIDSARDAGASRRVLFTKMIIPLTRKDVMIAATFIFMGNVGSFTTPYLMDSTSPQMIGITLFTQFNNLNYENAAALSVVMFLLCSVSAAVYIYTNMKDKAWEKQE</sequence>
<dbReference type="PANTHER" id="PTHR42929:SF1">
    <property type="entry name" value="INNER MEMBRANE ABC TRANSPORTER PERMEASE PROTEIN YDCU-RELATED"/>
    <property type="match status" value="1"/>
</dbReference>
<protein>
    <submittedName>
        <fullName evidence="10">ABC transporter permease</fullName>
    </submittedName>
</protein>
<evidence type="ECO:0000256" key="8">
    <source>
        <dbReference type="RuleBase" id="RU363032"/>
    </source>
</evidence>
<evidence type="ECO:0000259" key="9">
    <source>
        <dbReference type="PROSITE" id="PS50928"/>
    </source>
</evidence>
<feature type="transmembrane region" description="Helical" evidence="8">
    <location>
        <begin position="12"/>
        <end position="33"/>
    </location>
</feature>
<accession>A0ABW2F559</accession>
<feature type="transmembrane region" description="Helical" evidence="8">
    <location>
        <begin position="207"/>
        <end position="228"/>
    </location>
</feature>
<dbReference type="Proteomes" id="UP001596378">
    <property type="component" value="Unassembled WGS sequence"/>
</dbReference>
<evidence type="ECO:0000313" key="10">
    <source>
        <dbReference type="EMBL" id="MFC7148355.1"/>
    </source>
</evidence>
<dbReference type="InterPro" id="IPR035906">
    <property type="entry name" value="MetI-like_sf"/>
</dbReference>
<keyword evidence="5 8" id="KW-0812">Transmembrane</keyword>
<dbReference type="Gene3D" id="1.10.3720.10">
    <property type="entry name" value="MetI-like"/>
    <property type="match status" value="1"/>
</dbReference>
<organism evidence="10 11">
    <name type="scientific">Cohnella cellulosilytica</name>
    <dbReference type="NCBI Taxonomy" id="986710"/>
    <lineage>
        <taxon>Bacteria</taxon>
        <taxon>Bacillati</taxon>
        <taxon>Bacillota</taxon>
        <taxon>Bacilli</taxon>
        <taxon>Bacillales</taxon>
        <taxon>Paenibacillaceae</taxon>
        <taxon>Cohnella</taxon>
    </lineage>
</organism>
<dbReference type="CDD" id="cd06261">
    <property type="entry name" value="TM_PBP2"/>
    <property type="match status" value="1"/>
</dbReference>
<feature type="transmembrane region" description="Helical" evidence="8">
    <location>
        <begin position="252"/>
        <end position="272"/>
    </location>
</feature>
<dbReference type="Pfam" id="PF00528">
    <property type="entry name" value="BPD_transp_1"/>
    <property type="match status" value="1"/>
</dbReference>
<feature type="transmembrane region" description="Helical" evidence="8">
    <location>
        <begin position="153"/>
        <end position="173"/>
    </location>
</feature>
<dbReference type="InterPro" id="IPR000515">
    <property type="entry name" value="MetI-like"/>
</dbReference>
<comment type="similarity">
    <text evidence="2">Belongs to the binding-protein-dependent transport system permease family. CysTW subfamily.</text>
</comment>
<evidence type="ECO:0000256" key="6">
    <source>
        <dbReference type="ARBA" id="ARBA00022989"/>
    </source>
</evidence>
<gene>
    <name evidence="10" type="ORF">ACFQMJ_07395</name>
</gene>
<name>A0ABW2F559_9BACL</name>